<protein>
    <submittedName>
        <fullName evidence="1">DUF3800 domain-containing protein</fullName>
    </submittedName>
</protein>
<proteinExistence type="predicted"/>
<evidence type="ECO:0000313" key="1">
    <source>
        <dbReference type="EMBL" id="MFD2140799.1"/>
    </source>
</evidence>
<dbReference type="InterPro" id="IPR024524">
    <property type="entry name" value="DUF3800"/>
</dbReference>
<accession>A0ABW4YX99</accession>
<reference evidence="2" key="1">
    <citation type="journal article" date="2019" name="Int. J. Syst. Evol. Microbiol.">
        <title>The Global Catalogue of Microorganisms (GCM) 10K type strain sequencing project: providing services to taxonomists for standard genome sequencing and annotation.</title>
        <authorList>
            <consortium name="The Broad Institute Genomics Platform"/>
            <consortium name="The Broad Institute Genome Sequencing Center for Infectious Disease"/>
            <person name="Wu L."/>
            <person name="Ma J."/>
        </authorList>
    </citation>
    <scope>NUCLEOTIDE SEQUENCE [LARGE SCALE GENOMIC DNA]</scope>
    <source>
        <strain evidence="2">CCM 7435</strain>
    </source>
</reference>
<organism evidence="1 2">
    <name type="scientific">Ancylobacter oerskovii</name>
    <dbReference type="NCBI Taxonomy" id="459519"/>
    <lineage>
        <taxon>Bacteria</taxon>
        <taxon>Pseudomonadati</taxon>
        <taxon>Pseudomonadota</taxon>
        <taxon>Alphaproteobacteria</taxon>
        <taxon>Hyphomicrobiales</taxon>
        <taxon>Xanthobacteraceae</taxon>
        <taxon>Ancylobacter</taxon>
    </lineage>
</organism>
<dbReference type="EMBL" id="JBHUHD010000001">
    <property type="protein sequence ID" value="MFD2140799.1"/>
    <property type="molecule type" value="Genomic_DNA"/>
</dbReference>
<dbReference type="RefSeq" id="WP_213350648.1">
    <property type="nucleotide sequence ID" value="NZ_JAHBGB010000002.1"/>
</dbReference>
<keyword evidence="2" id="KW-1185">Reference proteome</keyword>
<dbReference type="Proteomes" id="UP001597299">
    <property type="component" value="Unassembled WGS sequence"/>
</dbReference>
<comment type="caution">
    <text evidence="1">The sequence shown here is derived from an EMBL/GenBank/DDBJ whole genome shotgun (WGS) entry which is preliminary data.</text>
</comment>
<name>A0ABW4YX99_9HYPH</name>
<evidence type="ECO:0000313" key="2">
    <source>
        <dbReference type="Proteomes" id="UP001597299"/>
    </source>
</evidence>
<gene>
    <name evidence="1" type="ORF">ACFSNC_10340</name>
</gene>
<sequence>MRLIYADEAGTAPAEPVRVVAAVIVEADKQWATVDAAIKELINANVPTEFQKGFIFHGKEIFNGGKNINRNSWPIQERMEFFKQFLSIPRQHNIPIALGITFNGIHDKRASEIETKTGKKIPIPMHRFEHLSAFQRCMERTDWFIHKYLSGLETGKVVAEDLPEAREILTNSGFMFRDHPIEMTEEHLLAEPWQKELGIKAAAHTYAIRHIVDVPHFVDKSGAPILQLADACAFSFRRYLSRQTYGDDLVLAMLGDQEGSNFLARDAWFSGSSSGLFNTRSYWSEQQHRQEAEIRMMLQFKRLLEQAVSDPSTSPSHR</sequence>
<dbReference type="Pfam" id="PF12686">
    <property type="entry name" value="DUF3800"/>
    <property type="match status" value="1"/>
</dbReference>